<proteinExistence type="predicted"/>
<dbReference type="Pfam" id="PF09449">
    <property type="entry name" value="DUF2020"/>
    <property type="match status" value="1"/>
</dbReference>
<reference evidence="4 5" key="1">
    <citation type="submission" date="2014-08" db="EMBL/GenBank/DDBJ databases">
        <title>Complete genome sequence of Corynebacterium phocae M408/89/1(T)(=DSM 44612(T)), isolated from the common seal (Phoca vitulina).</title>
        <authorList>
            <person name="Ruckert C."/>
            <person name="Albersmeier A."/>
            <person name="Winkler A."/>
            <person name="Kalinowski J."/>
        </authorList>
    </citation>
    <scope>NUCLEOTIDE SEQUENCE [LARGE SCALE GENOMIC DNA]</scope>
    <source>
        <strain evidence="4 5">M408/89/1</strain>
    </source>
</reference>
<dbReference type="InterPro" id="IPR018567">
    <property type="entry name" value="DUF2020"/>
</dbReference>
<accession>A0A1L7D5N1</accession>
<protein>
    <recommendedName>
        <fullName evidence="3">DUF2020 domain-containing protein</fullName>
    </recommendedName>
</protein>
<dbReference type="Gene3D" id="3.40.1000.10">
    <property type="entry name" value="Mog1/PsbP, alpha/beta/alpha sandwich"/>
    <property type="match status" value="1"/>
</dbReference>
<feature type="region of interest" description="Disordered" evidence="1">
    <location>
        <begin position="46"/>
        <end position="67"/>
    </location>
</feature>
<feature type="signal peptide" evidence="2">
    <location>
        <begin position="1"/>
        <end position="19"/>
    </location>
</feature>
<feature type="domain" description="DUF2020" evidence="3">
    <location>
        <begin position="59"/>
        <end position="194"/>
    </location>
</feature>
<dbReference type="OrthoDB" id="4774058at2"/>
<gene>
    <name evidence="4" type="ORF">CPHO_11720</name>
</gene>
<keyword evidence="5" id="KW-1185">Reference proteome</keyword>
<dbReference type="KEGG" id="cpho:CPHO_11720"/>
<organism evidence="4 5">
    <name type="scientific">Corynebacterium phocae</name>
    <dbReference type="NCBI Taxonomy" id="161895"/>
    <lineage>
        <taxon>Bacteria</taxon>
        <taxon>Bacillati</taxon>
        <taxon>Actinomycetota</taxon>
        <taxon>Actinomycetes</taxon>
        <taxon>Mycobacteriales</taxon>
        <taxon>Corynebacteriaceae</taxon>
        <taxon>Corynebacterium</taxon>
    </lineage>
</organism>
<dbReference type="AlphaFoldDB" id="A0A1L7D5N1"/>
<evidence type="ECO:0000313" key="5">
    <source>
        <dbReference type="Proteomes" id="UP000185491"/>
    </source>
</evidence>
<evidence type="ECO:0000256" key="1">
    <source>
        <dbReference type="SAM" id="MobiDB-lite"/>
    </source>
</evidence>
<evidence type="ECO:0000259" key="3">
    <source>
        <dbReference type="Pfam" id="PF09449"/>
    </source>
</evidence>
<keyword evidence="2" id="KW-0732">Signal</keyword>
<dbReference type="Proteomes" id="UP000185491">
    <property type="component" value="Chromosome"/>
</dbReference>
<dbReference type="STRING" id="161895.CPHO_11720"/>
<dbReference type="SUPFAM" id="SSF55724">
    <property type="entry name" value="Mog1p/PsbP-like"/>
    <property type="match status" value="1"/>
</dbReference>
<evidence type="ECO:0000313" key="4">
    <source>
        <dbReference type="EMBL" id="APT93449.1"/>
    </source>
</evidence>
<name>A0A1L7D5N1_9CORY</name>
<feature type="chain" id="PRO_5038676089" description="DUF2020 domain-containing protein" evidence="2">
    <location>
        <begin position="20"/>
        <end position="194"/>
    </location>
</feature>
<dbReference type="PROSITE" id="PS51257">
    <property type="entry name" value="PROKAR_LIPOPROTEIN"/>
    <property type="match status" value="1"/>
</dbReference>
<dbReference type="EMBL" id="CP009249">
    <property type="protein sequence ID" value="APT93449.1"/>
    <property type="molecule type" value="Genomic_DNA"/>
</dbReference>
<sequence length="194" mass="20614">MRLSLLTTLVALTLAGCSAETTPPTADTAPTDSVTQATSKDLTAEDNAANQGASDKLAPNTPAEPLNEELCPYLDTQWVANTNGQKMTRQATDPRFETPACIFWSYPDAPQATVIVRHLDSVEQARAAVDWAAPIDGTEPVSDNGWEGGRGVLGPELAVYAVQKGPTAVLVWTNQVQTLKAELIAQEAIKNLGL</sequence>
<dbReference type="InterPro" id="IPR016123">
    <property type="entry name" value="Mog1/PsbP_a/b/a-sand"/>
</dbReference>
<evidence type="ECO:0000256" key="2">
    <source>
        <dbReference type="SAM" id="SignalP"/>
    </source>
</evidence>